<dbReference type="Gene3D" id="3.30.160.20">
    <property type="match status" value="1"/>
</dbReference>
<evidence type="ECO:0000256" key="2">
    <source>
        <dbReference type="SAM" id="Coils"/>
    </source>
</evidence>
<feature type="domain" description="DRBM" evidence="4">
    <location>
        <begin position="172"/>
        <end position="243"/>
    </location>
</feature>
<keyword evidence="2" id="KW-0175">Coiled coil</keyword>
<evidence type="ECO:0000256" key="3">
    <source>
        <dbReference type="SAM" id="MobiDB-lite"/>
    </source>
</evidence>
<feature type="coiled-coil region" evidence="2">
    <location>
        <begin position="293"/>
        <end position="334"/>
    </location>
</feature>
<dbReference type="OrthoDB" id="444265at2759"/>
<dbReference type="GO" id="GO:0003723">
    <property type="term" value="F:RNA binding"/>
    <property type="evidence" value="ECO:0007669"/>
    <property type="project" value="UniProtKB-UniRule"/>
</dbReference>
<reference evidence="5 6" key="1">
    <citation type="journal article" date="2018" name="MBio">
        <title>Comparative Genomics Reveals the Core Gene Toolbox for the Fungus-Insect Symbiosis.</title>
        <authorList>
            <person name="Wang Y."/>
            <person name="Stata M."/>
            <person name="Wang W."/>
            <person name="Stajich J.E."/>
            <person name="White M.M."/>
            <person name="Moncalvo J.M."/>
        </authorList>
    </citation>
    <scope>NUCLEOTIDE SEQUENCE [LARGE SCALE GENOMIC DNA]</scope>
    <source>
        <strain evidence="5 6">AUS-77-4</strain>
    </source>
</reference>
<accession>A0A2T9YE04</accession>
<dbReference type="InterPro" id="IPR014720">
    <property type="entry name" value="dsRBD_dom"/>
</dbReference>
<organism evidence="5 6">
    <name type="scientific">Furculomyces boomerangus</name>
    <dbReference type="NCBI Taxonomy" id="61424"/>
    <lineage>
        <taxon>Eukaryota</taxon>
        <taxon>Fungi</taxon>
        <taxon>Fungi incertae sedis</taxon>
        <taxon>Zoopagomycota</taxon>
        <taxon>Kickxellomycotina</taxon>
        <taxon>Harpellomycetes</taxon>
        <taxon>Harpellales</taxon>
        <taxon>Harpellaceae</taxon>
        <taxon>Furculomyces</taxon>
    </lineage>
</organism>
<proteinExistence type="predicted"/>
<feature type="compositionally biased region" description="Low complexity" evidence="3">
    <location>
        <begin position="41"/>
        <end position="59"/>
    </location>
</feature>
<evidence type="ECO:0000313" key="6">
    <source>
        <dbReference type="Proteomes" id="UP000245699"/>
    </source>
</evidence>
<dbReference type="Pfam" id="PF00035">
    <property type="entry name" value="dsrm"/>
    <property type="match status" value="1"/>
</dbReference>
<gene>
    <name evidence="5" type="ORF">BB559_004581</name>
</gene>
<dbReference type="EMBL" id="MBFT01000475">
    <property type="protein sequence ID" value="PVU90524.1"/>
    <property type="molecule type" value="Genomic_DNA"/>
</dbReference>
<comment type="caution">
    <text evidence="5">The sequence shown here is derived from an EMBL/GenBank/DDBJ whole genome shotgun (WGS) entry which is preliminary data.</text>
</comment>
<name>A0A2T9YE04_9FUNG</name>
<protein>
    <recommendedName>
        <fullName evidence="4">DRBM domain-containing protein</fullName>
    </recommendedName>
</protein>
<evidence type="ECO:0000256" key="1">
    <source>
        <dbReference type="PROSITE-ProRule" id="PRU00266"/>
    </source>
</evidence>
<dbReference type="Proteomes" id="UP000245699">
    <property type="component" value="Unassembled WGS sequence"/>
</dbReference>
<dbReference type="AlphaFoldDB" id="A0A2T9YE04"/>
<evidence type="ECO:0000259" key="4">
    <source>
        <dbReference type="PROSITE" id="PS50137"/>
    </source>
</evidence>
<sequence length="363" mass="41789">MFIKPEIPDSKKKKDPTEIRVQNFQDLKPESNENSQESKDLNLVNVPSNSNLPPLNYKPPKNRAEPNKEYFFEVLKNGSIIQTINIPTNQDYFVADSELFEASNNLLASGNISDSNIQELSDETSIKDSKKQLTESQENSWGISNDEDISNLLNVVSNDNWVKNPDSFYNRDPRKYLNDFLEKDGHSLEYETSFNQNEQTFESRVRLPLINENNEVVYGIGSSSRKKLSERLAALDACELIDSFGLFNKVQNDSRREFLDNSDDDNDSYYNRASAEGKKQKESFTFEGLLLDKTKIEKEISENEYQVENLNKKLSKFDDTAADAEDELEMYMQNLEKDSLVTKLSDINKVLSDQHKVCTIHFY</sequence>
<dbReference type="PROSITE" id="PS50137">
    <property type="entry name" value="DS_RBD"/>
    <property type="match status" value="1"/>
</dbReference>
<feature type="compositionally biased region" description="Basic and acidic residues" evidence="3">
    <location>
        <begin position="27"/>
        <end position="40"/>
    </location>
</feature>
<feature type="region of interest" description="Disordered" evidence="3">
    <location>
        <begin position="1"/>
        <end position="63"/>
    </location>
</feature>
<feature type="compositionally biased region" description="Basic and acidic residues" evidence="3">
    <location>
        <begin position="1"/>
        <end position="18"/>
    </location>
</feature>
<dbReference type="SUPFAM" id="SSF54768">
    <property type="entry name" value="dsRNA-binding domain-like"/>
    <property type="match status" value="1"/>
</dbReference>
<evidence type="ECO:0000313" key="5">
    <source>
        <dbReference type="EMBL" id="PVU90524.1"/>
    </source>
</evidence>
<keyword evidence="6" id="KW-1185">Reference proteome</keyword>
<keyword evidence="1" id="KW-0694">RNA-binding</keyword>